<dbReference type="Proteomes" id="UP000504617">
    <property type="component" value="Unplaced"/>
</dbReference>
<dbReference type="CDD" id="cd00109">
    <property type="entry name" value="Kunitz-type"/>
    <property type="match status" value="2"/>
</dbReference>
<dbReference type="PRINTS" id="PR00003">
    <property type="entry name" value="4DISULPHCORE"/>
</dbReference>
<dbReference type="InterPro" id="IPR051388">
    <property type="entry name" value="Serpin_venom_toxin"/>
</dbReference>
<organism evidence="5 6">
    <name type="scientific">Thamnophis sirtalis</name>
    <dbReference type="NCBI Taxonomy" id="35019"/>
    <lineage>
        <taxon>Eukaryota</taxon>
        <taxon>Metazoa</taxon>
        <taxon>Chordata</taxon>
        <taxon>Craniata</taxon>
        <taxon>Vertebrata</taxon>
        <taxon>Euteleostomi</taxon>
        <taxon>Lepidosauria</taxon>
        <taxon>Squamata</taxon>
        <taxon>Bifurcata</taxon>
        <taxon>Unidentata</taxon>
        <taxon>Episquamata</taxon>
        <taxon>Toxicofera</taxon>
        <taxon>Serpentes</taxon>
        <taxon>Colubroidea</taxon>
        <taxon>Colubridae</taxon>
        <taxon>Natricinae</taxon>
        <taxon>Thamnophis</taxon>
    </lineage>
</organism>
<feature type="chain" id="PRO_5026704471" evidence="2">
    <location>
        <begin position="19"/>
        <end position="386"/>
    </location>
</feature>
<dbReference type="InterPro" id="IPR002223">
    <property type="entry name" value="Kunitz_BPTI"/>
</dbReference>
<evidence type="ECO:0000256" key="2">
    <source>
        <dbReference type="SAM" id="SignalP"/>
    </source>
</evidence>
<evidence type="ECO:0000256" key="1">
    <source>
        <dbReference type="ARBA" id="ARBA00023157"/>
    </source>
</evidence>
<dbReference type="Gene3D" id="4.10.410.10">
    <property type="entry name" value="Pancreatic trypsin inhibitor Kunitz domain"/>
    <property type="match status" value="2"/>
</dbReference>
<evidence type="ECO:0000313" key="5">
    <source>
        <dbReference type="Proteomes" id="UP000504617"/>
    </source>
</evidence>
<feature type="domain" description="BPTI/Kunitz inhibitor" evidence="3">
    <location>
        <begin position="270"/>
        <end position="320"/>
    </location>
</feature>
<gene>
    <name evidence="6" type="primary">LOC106539621</name>
</gene>
<dbReference type="PRINTS" id="PR00759">
    <property type="entry name" value="BASICPTASE"/>
</dbReference>
<dbReference type="GO" id="GO:0005576">
    <property type="term" value="C:extracellular region"/>
    <property type="evidence" value="ECO:0007669"/>
    <property type="project" value="InterPro"/>
</dbReference>
<dbReference type="PROSITE" id="PS50279">
    <property type="entry name" value="BPTI_KUNITZ_2"/>
    <property type="match status" value="2"/>
</dbReference>
<dbReference type="Pfam" id="PF00095">
    <property type="entry name" value="WAP"/>
    <property type="match status" value="5"/>
</dbReference>
<keyword evidence="1" id="KW-1015">Disulfide bond</keyword>
<feature type="domain" description="BPTI/Kunitz inhibitor" evidence="3">
    <location>
        <begin position="328"/>
        <end position="378"/>
    </location>
</feature>
<dbReference type="SMART" id="SM00217">
    <property type="entry name" value="WAP"/>
    <property type="match status" value="3"/>
</dbReference>
<dbReference type="PANTHER" id="PTHR46751:SF1">
    <property type="entry name" value="WAP FOUR-DISULFIDE CORE DOMAIN PROTEIN 6A"/>
    <property type="match status" value="1"/>
</dbReference>
<feature type="domain" description="WAP" evidence="4">
    <location>
        <begin position="217"/>
        <end position="265"/>
    </location>
</feature>
<proteinExistence type="predicted"/>
<dbReference type="Gene3D" id="4.10.75.10">
    <property type="entry name" value="Elafin-like"/>
    <property type="match status" value="4"/>
</dbReference>
<reference evidence="6" key="1">
    <citation type="submission" date="2025-08" db="UniProtKB">
        <authorList>
            <consortium name="RefSeq"/>
        </authorList>
    </citation>
    <scope>IDENTIFICATION</scope>
    <source>
        <tissue evidence="6">Skeletal muscle</tissue>
    </source>
</reference>
<protein>
    <submittedName>
        <fullName evidence="6">WAP four-disulfide core domain protein 8-like</fullName>
    </submittedName>
</protein>
<dbReference type="GeneID" id="106539621"/>
<dbReference type="InterPro" id="IPR036880">
    <property type="entry name" value="Kunitz_BPTI_sf"/>
</dbReference>
<dbReference type="SUPFAM" id="SSF57362">
    <property type="entry name" value="BPTI-like"/>
    <property type="match status" value="2"/>
</dbReference>
<accession>A0A6I9X6N7</accession>
<dbReference type="InterPro" id="IPR008197">
    <property type="entry name" value="WAP_dom"/>
</dbReference>
<evidence type="ECO:0000259" key="3">
    <source>
        <dbReference type="PROSITE" id="PS50279"/>
    </source>
</evidence>
<dbReference type="SUPFAM" id="SSF57256">
    <property type="entry name" value="Elafin-like"/>
    <property type="match status" value="4"/>
</dbReference>
<dbReference type="KEGG" id="tsr:106539621"/>
<dbReference type="PANTHER" id="PTHR46751">
    <property type="entry name" value="EPPIN"/>
    <property type="match status" value="1"/>
</dbReference>
<keyword evidence="2" id="KW-0732">Signal</keyword>
<dbReference type="Pfam" id="PF00014">
    <property type="entry name" value="Kunitz_BPTI"/>
    <property type="match status" value="2"/>
</dbReference>
<name>A0A6I9X6N7_9SAUR</name>
<dbReference type="RefSeq" id="XP_013909921.1">
    <property type="nucleotide sequence ID" value="XM_014054446.1"/>
</dbReference>
<feature type="domain" description="WAP" evidence="4">
    <location>
        <begin position="116"/>
        <end position="163"/>
    </location>
</feature>
<dbReference type="PROSITE" id="PS51390">
    <property type="entry name" value="WAP"/>
    <property type="match status" value="2"/>
</dbReference>
<dbReference type="InterPro" id="IPR036645">
    <property type="entry name" value="Elafin-like_sf"/>
</dbReference>
<dbReference type="SMART" id="SM00131">
    <property type="entry name" value="KU"/>
    <property type="match status" value="2"/>
</dbReference>
<evidence type="ECO:0000259" key="4">
    <source>
        <dbReference type="PROSITE" id="PS51390"/>
    </source>
</evidence>
<dbReference type="OrthoDB" id="9048113at2759"/>
<dbReference type="AlphaFoldDB" id="A0A6I9X6N7"/>
<evidence type="ECO:0000313" key="6">
    <source>
        <dbReference type="RefSeq" id="XP_013909921.1"/>
    </source>
</evidence>
<sequence length="386" mass="43215">MKGPLVCFLLLAATFAAATEWEEVPPTYGECPAPTHVAPNAYYCMANRPCPGDEKCCQVHNIMKCVLPKGVHQGYCPRPQDQAVYKKPCAGDHQCGWHEKCCLKDGQKKCVQAVPDIKKPGTCPPPVQDEDKRCGKYCSSDAKCPGIERCCPTSCGQECRIPQRYMPGYCPAVLLPPSRGDVCFRTCTNDFDCNHGIQLPLKKCCDFEGRKICVDNMEEHPGVCLRRVEVQPFVPCNDTCDDDQDCPLTEKCCFTGCGRGCLPSVRSEVCQLPMAQGSCKKSLTRFYYDPEKKKCVSFIYRDCEGNRNNFETKELCEKACGEISKEVCRLPKETGPCQGFSMHYYHNWETKKCEMFAYGLCGGNENRFSTKLECEMVCGGFGKEQE</sequence>
<dbReference type="GO" id="GO:0004867">
    <property type="term" value="F:serine-type endopeptidase inhibitor activity"/>
    <property type="evidence" value="ECO:0007669"/>
    <property type="project" value="InterPro"/>
</dbReference>
<feature type="signal peptide" evidence="2">
    <location>
        <begin position="1"/>
        <end position="18"/>
    </location>
</feature>
<keyword evidence="5" id="KW-1185">Reference proteome</keyword>